<dbReference type="EMBL" id="CP114014">
    <property type="protein sequence ID" value="XAY03730.1"/>
    <property type="molecule type" value="Genomic_DNA"/>
</dbReference>
<feature type="compositionally biased region" description="Basic residues" evidence="1">
    <location>
        <begin position="54"/>
        <end position="68"/>
    </location>
</feature>
<evidence type="ECO:0000313" key="3">
    <source>
        <dbReference type="EMBL" id="XAY03730.1"/>
    </source>
</evidence>
<keyword evidence="2" id="KW-0472">Membrane</keyword>
<evidence type="ECO:0000256" key="2">
    <source>
        <dbReference type="SAM" id="Phobius"/>
    </source>
</evidence>
<dbReference type="RefSeq" id="WP_354700282.1">
    <property type="nucleotide sequence ID" value="NZ_CP114014.1"/>
</dbReference>
<accession>A0AAU7AQG9</accession>
<evidence type="ECO:0000256" key="1">
    <source>
        <dbReference type="SAM" id="MobiDB-lite"/>
    </source>
</evidence>
<keyword evidence="2" id="KW-1133">Transmembrane helix</keyword>
<name>A0AAU7AQG9_9ACTN</name>
<feature type="transmembrane region" description="Helical" evidence="2">
    <location>
        <begin position="6"/>
        <end position="24"/>
    </location>
</feature>
<proteinExistence type="predicted"/>
<dbReference type="KEGG" id="parq:DSM112329_00550"/>
<protein>
    <submittedName>
        <fullName evidence="3">Uncharacterized protein</fullName>
    </submittedName>
</protein>
<reference evidence="3" key="1">
    <citation type="submission" date="2022-12" db="EMBL/GenBank/DDBJ databases">
        <title>Paraconexibacter alkalitolerans sp. nov. and Baekduia alba sp. nov., isolated from soil and emended description of the genera Paraconexibacter (Chun et al., 2020) and Baekduia (An et al., 2020).</title>
        <authorList>
            <person name="Vieira S."/>
            <person name="Huber K.J."/>
            <person name="Geppert A."/>
            <person name="Wolf J."/>
            <person name="Neumann-Schaal M."/>
            <person name="Muesken M."/>
            <person name="Overmann J."/>
        </authorList>
    </citation>
    <scope>NUCLEOTIDE SEQUENCE</scope>
    <source>
        <strain evidence="3">AEG42_29</strain>
    </source>
</reference>
<feature type="compositionally biased region" description="Acidic residues" evidence="1">
    <location>
        <begin position="38"/>
        <end position="48"/>
    </location>
</feature>
<feature type="region of interest" description="Disordered" evidence="1">
    <location>
        <begin position="33"/>
        <end position="93"/>
    </location>
</feature>
<keyword evidence="2" id="KW-0812">Transmembrane</keyword>
<dbReference type="AlphaFoldDB" id="A0AAU7AQG9"/>
<sequence>MVWTFIFLMVILKIPIALLGWIVWHAIRAVPELPVSETQEDNNGDDDGGIARPQHPRGPKPRPARRGPHRDAPPTPSPARSRKPATDRRRSTR</sequence>
<organism evidence="3">
    <name type="scientific">Paraconexibacter sp. AEG42_29</name>
    <dbReference type="NCBI Taxonomy" id="2997339"/>
    <lineage>
        <taxon>Bacteria</taxon>
        <taxon>Bacillati</taxon>
        <taxon>Actinomycetota</taxon>
        <taxon>Thermoleophilia</taxon>
        <taxon>Solirubrobacterales</taxon>
        <taxon>Paraconexibacteraceae</taxon>
        <taxon>Paraconexibacter</taxon>
    </lineage>
</organism>
<gene>
    <name evidence="3" type="ORF">DSM112329_00550</name>
</gene>
<feature type="compositionally biased region" description="Basic and acidic residues" evidence="1">
    <location>
        <begin position="84"/>
        <end position="93"/>
    </location>
</feature>